<sequence>MLALSSSSLTTNGTQCSIRENSLSYSATDRSSWRKLRKSCSIFLLTLVGKWCARRSSLNLVQVIAAKSCWGVLDIQPPTVGLAIQKVSGEPNSVPLLHKGVSKQLLHMHQPLLDNPVVGVLAIKRPRAAPPELTEVLHKPIPLGSLGHHGECCPCRWSRTGSAAATSSRGAVAGAAREELGAGIAPSVRHPPRVLAVWDLGSPSKLPPAEVGGPPDASSALLPLSCLSLSLRRCRLLRQQISENRKLGSQVTDLTRSGSSGGLDLLGVCRIIRPGRLERVIGIVTTTHKSARALPVACPDPPYVYTYKASTIQAEASQYRTSEHRSRRLTPECRLVGSDPHKHVRMSTNGKQARSLKNPKLHQPNWAVFAQRDGSLPSRDRSLAANPKNQRSGTGLSLRGTGLSLRRRARDRSRPPGTGCLEAAATLLTGGPVSPFRDRSPRVKTLRTCPEFQFSNFLV</sequence>
<gene>
    <name evidence="2" type="ORF">CB5_LOCUS433</name>
</gene>
<proteinExistence type="predicted"/>
<organism evidence="2">
    <name type="scientific">Ananas comosus var. bracteatus</name>
    <name type="common">red pineapple</name>
    <dbReference type="NCBI Taxonomy" id="296719"/>
    <lineage>
        <taxon>Eukaryota</taxon>
        <taxon>Viridiplantae</taxon>
        <taxon>Streptophyta</taxon>
        <taxon>Embryophyta</taxon>
        <taxon>Tracheophyta</taxon>
        <taxon>Spermatophyta</taxon>
        <taxon>Magnoliopsida</taxon>
        <taxon>Liliopsida</taxon>
        <taxon>Poales</taxon>
        <taxon>Bromeliaceae</taxon>
        <taxon>Bromelioideae</taxon>
        <taxon>Ananas</taxon>
    </lineage>
</organism>
<dbReference type="AlphaFoldDB" id="A0A6V7NF65"/>
<dbReference type="EMBL" id="LR862129">
    <property type="protein sequence ID" value="CAD1817222.1"/>
    <property type="molecule type" value="Genomic_DNA"/>
</dbReference>
<feature type="region of interest" description="Disordered" evidence="1">
    <location>
        <begin position="377"/>
        <end position="420"/>
    </location>
</feature>
<protein>
    <submittedName>
        <fullName evidence="2">Uncharacterized protein</fullName>
    </submittedName>
</protein>
<reference evidence="2" key="1">
    <citation type="submission" date="2020-07" db="EMBL/GenBank/DDBJ databases">
        <authorList>
            <person name="Lin J."/>
        </authorList>
    </citation>
    <scope>NUCLEOTIDE SEQUENCE</scope>
</reference>
<feature type="region of interest" description="Disordered" evidence="1">
    <location>
        <begin position="337"/>
        <end position="364"/>
    </location>
</feature>
<evidence type="ECO:0000256" key="1">
    <source>
        <dbReference type="SAM" id="MobiDB-lite"/>
    </source>
</evidence>
<name>A0A6V7NF65_ANACO</name>
<feature type="compositionally biased region" description="Low complexity" evidence="1">
    <location>
        <begin position="391"/>
        <end position="404"/>
    </location>
</feature>
<evidence type="ECO:0000313" key="2">
    <source>
        <dbReference type="EMBL" id="CAD1817222.1"/>
    </source>
</evidence>
<accession>A0A6V7NF65</accession>